<keyword evidence="6 11" id="KW-1133">Transmembrane helix</keyword>
<organism evidence="12 13">
    <name type="scientific">Genlisea aurea</name>
    <dbReference type="NCBI Taxonomy" id="192259"/>
    <lineage>
        <taxon>Eukaryota</taxon>
        <taxon>Viridiplantae</taxon>
        <taxon>Streptophyta</taxon>
        <taxon>Embryophyta</taxon>
        <taxon>Tracheophyta</taxon>
        <taxon>Spermatophyta</taxon>
        <taxon>Magnoliopsida</taxon>
        <taxon>eudicotyledons</taxon>
        <taxon>Gunneridae</taxon>
        <taxon>Pentapetalae</taxon>
        <taxon>asterids</taxon>
        <taxon>lamiids</taxon>
        <taxon>Lamiales</taxon>
        <taxon>Lentibulariaceae</taxon>
        <taxon>Genlisea</taxon>
    </lineage>
</organism>
<comment type="subcellular location">
    <subcellularLocation>
        <location evidence="1">Membrane</location>
    </subcellularLocation>
</comment>
<evidence type="ECO:0000313" key="13">
    <source>
        <dbReference type="Proteomes" id="UP000015453"/>
    </source>
</evidence>
<keyword evidence="9" id="KW-0503">Monooxygenase</keyword>
<keyword evidence="7" id="KW-0560">Oxidoreductase</keyword>
<evidence type="ECO:0000256" key="4">
    <source>
        <dbReference type="ARBA" id="ARBA00022692"/>
    </source>
</evidence>
<evidence type="ECO:0000256" key="10">
    <source>
        <dbReference type="ARBA" id="ARBA00023136"/>
    </source>
</evidence>
<comment type="caution">
    <text evidence="12">The sequence shown here is derived from an EMBL/GenBank/DDBJ whole genome shotgun (WGS) entry which is preliminary data.</text>
</comment>
<keyword evidence="5" id="KW-0479">Metal-binding</keyword>
<dbReference type="InterPro" id="IPR036396">
    <property type="entry name" value="Cyt_P450_sf"/>
</dbReference>
<keyword evidence="8" id="KW-0408">Iron</keyword>
<dbReference type="OrthoDB" id="1470350at2759"/>
<dbReference type="GO" id="GO:0004497">
    <property type="term" value="F:monooxygenase activity"/>
    <property type="evidence" value="ECO:0007669"/>
    <property type="project" value="UniProtKB-KW"/>
</dbReference>
<proteinExistence type="inferred from homology"/>
<dbReference type="GO" id="GO:0016705">
    <property type="term" value="F:oxidoreductase activity, acting on paired donors, with incorporation or reduction of molecular oxygen"/>
    <property type="evidence" value="ECO:0007669"/>
    <property type="project" value="InterPro"/>
</dbReference>
<dbReference type="GO" id="GO:0020037">
    <property type="term" value="F:heme binding"/>
    <property type="evidence" value="ECO:0007669"/>
    <property type="project" value="InterPro"/>
</dbReference>
<keyword evidence="13" id="KW-1185">Reference proteome</keyword>
<evidence type="ECO:0000256" key="1">
    <source>
        <dbReference type="ARBA" id="ARBA00004370"/>
    </source>
</evidence>
<dbReference type="Proteomes" id="UP000015453">
    <property type="component" value="Unassembled WGS sequence"/>
</dbReference>
<dbReference type="Gene3D" id="1.10.630.10">
    <property type="entry name" value="Cytochrome P450"/>
    <property type="match status" value="1"/>
</dbReference>
<dbReference type="Pfam" id="PF00067">
    <property type="entry name" value="p450"/>
    <property type="match status" value="1"/>
</dbReference>
<accession>S8EK33</accession>
<evidence type="ECO:0000313" key="12">
    <source>
        <dbReference type="EMBL" id="EPS72942.1"/>
    </source>
</evidence>
<dbReference type="PANTHER" id="PTHR24282:SF228">
    <property type="entry name" value="CYTOKININ HYDROXYLASE"/>
    <property type="match status" value="1"/>
</dbReference>
<evidence type="ECO:0008006" key="14">
    <source>
        <dbReference type="Google" id="ProtNLM"/>
    </source>
</evidence>
<evidence type="ECO:0000256" key="6">
    <source>
        <dbReference type="ARBA" id="ARBA00022989"/>
    </source>
</evidence>
<keyword evidence="4 11" id="KW-0812">Transmembrane</keyword>
<comment type="similarity">
    <text evidence="2">Belongs to the cytochrome P450 family.</text>
</comment>
<dbReference type="EMBL" id="AUSU01000631">
    <property type="protein sequence ID" value="EPS72942.1"/>
    <property type="molecule type" value="Genomic_DNA"/>
</dbReference>
<dbReference type="AlphaFoldDB" id="S8EK33"/>
<reference evidence="12 13" key="1">
    <citation type="journal article" date="2013" name="BMC Genomics">
        <title>The miniature genome of a carnivorous plant Genlisea aurea contains a low number of genes and short non-coding sequences.</title>
        <authorList>
            <person name="Leushkin E.V."/>
            <person name="Sutormin R.A."/>
            <person name="Nabieva E.R."/>
            <person name="Penin A.A."/>
            <person name="Kondrashov A.S."/>
            <person name="Logacheva M.D."/>
        </authorList>
    </citation>
    <scope>NUCLEOTIDE SEQUENCE [LARGE SCALE GENOMIC DNA]</scope>
</reference>
<evidence type="ECO:0000256" key="5">
    <source>
        <dbReference type="ARBA" id="ARBA00022723"/>
    </source>
</evidence>
<keyword evidence="10 11" id="KW-0472">Membrane</keyword>
<evidence type="ECO:0000256" key="11">
    <source>
        <dbReference type="SAM" id="Phobius"/>
    </source>
</evidence>
<evidence type="ECO:0000256" key="7">
    <source>
        <dbReference type="ARBA" id="ARBA00023002"/>
    </source>
</evidence>
<evidence type="ECO:0000256" key="2">
    <source>
        <dbReference type="ARBA" id="ARBA00010617"/>
    </source>
</evidence>
<dbReference type="GO" id="GO:0016020">
    <property type="term" value="C:membrane"/>
    <property type="evidence" value="ECO:0007669"/>
    <property type="project" value="UniProtKB-SubCell"/>
</dbReference>
<name>S8EK33_9LAMI</name>
<dbReference type="InterPro" id="IPR050665">
    <property type="entry name" value="Cytochrome_P450_Monooxygen"/>
</dbReference>
<keyword evidence="3" id="KW-0349">Heme</keyword>
<dbReference type="PANTHER" id="PTHR24282">
    <property type="entry name" value="CYTOCHROME P450 FAMILY MEMBER"/>
    <property type="match status" value="1"/>
</dbReference>
<dbReference type="InterPro" id="IPR001128">
    <property type="entry name" value="Cyt_P450"/>
</dbReference>
<feature type="transmembrane region" description="Helical" evidence="11">
    <location>
        <begin position="6"/>
        <end position="33"/>
    </location>
</feature>
<dbReference type="SUPFAM" id="SSF48264">
    <property type="entry name" value="Cytochrome P450"/>
    <property type="match status" value="1"/>
</dbReference>
<evidence type="ECO:0000256" key="8">
    <source>
        <dbReference type="ARBA" id="ARBA00023004"/>
    </source>
</evidence>
<sequence length="253" mass="28851">MEMVTMVAITAGVLFLHFIIKVLHETLSCYWFIPRRIKSIMEKQGVSGPPPRFLFGNLPEMAALIGKSTSGDMDSVSHDIVGRLLPHFVAWSEQHGKRFIYWNGTEPRMCLTETGMIKKLLSKYSTISGKSWQQQQGAQHFIGRGLLMANGREWYHRRHIIAPAFTGEKLKSYAASMVECSLELMGRLERSMAEKEDNEVEIGEHMTRLTADIISRTEFGGDYQKGMQIFHLLTHLQHLCAQATRRFCFPGSR</sequence>
<protein>
    <recommendedName>
        <fullName evidence="14">Cytochrome P450</fullName>
    </recommendedName>
</protein>
<evidence type="ECO:0000256" key="3">
    <source>
        <dbReference type="ARBA" id="ARBA00022617"/>
    </source>
</evidence>
<dbReference type="GO" id="GO:0005506">
    <property type="term" value="F:iron ion binding"/>
    <property type="evidence" value="ECO:0007669"/>
    <property type="project" value="InterPro"/>
</dbReference>
<evidence type="ECO:0000256" key="9">
    <source>
        <dbReference type="ARBA" id="ARBA00023033"/>
    </source>
</evidence>
<gene>
    <name evidence="12" type="ORF">M569_01814</name>
</gene>